<dbReference type="EMBL" id="JACOPO010000008">
    <property type="protein sequence ID" value="MBC5723383.1"/>
    <property type="molecule type" value="Genomic_DNA"/>
</dbReference>
<keyword evidence="4" id="KW-0677">Repeat</keyword>
<dbReference type="CDD" id="cd03215">
    <property type="entry name" value="ABC_Carb_Monos_II"/>
    <property type="match status" value="1"/>
</dbReference>
<dbReference type="Gene3D" id="3.40.50.300">
    <property type="entry name" value="P-loop containing nucleotide triphosphate hydrolases"/>
    <property type="match status" value="2"/>
</dbReference>
<dbReference type="InterPro" id="IPR050107">
    <property type="entry name" value="ABC_carbohydrate_import_ATPase"/>
</dbReference>
<dbReference type="InterPro" id="IPR027417">
    <property type="entry name" value="P-loop_NTPase"/>
</dbReference>
<gene>
    <name evidence="11" type="ORF">H8S11_11240</name>
</gene>
<dbReference type="Proteomes" id="UP000628736">
    <property type="component" value="Unassembled WGS sequence"/>
</dbReference>
<feature type="compositionally biased region" description="Basic and acidic residues" evidence="9">
    <location>
        <begin position="522"/>
        <end position="539"/>
    </location>
</feature>
<dbReference type="GO" id="GO:0005524">
    <property type="term" value="F:ATP binding"/>
    <property type="evidence" value="ECO:0007669"/>
    <property type="project" value="UniProtKB-KW"/>
</dbReference>
<feature type="domain" description="ABC transporter" evidence="10">
    <location>
        <begin position="257"/>
        <end position="500"/>
    </location>
</feature>
<comment type="caution">
    <text evidence="11">The sequence shown here is derived from an EMBL/GenBank/DDBJ whole genome shotgun (WGS) entry which is preliminary data.</text>
</comment>
<evidence type="ECO:0000256" key="8">
    <source>
        <dbReference type="ARBA" id="ARBA00023136"/>
    </source>
</evidence>
<sequence length="539" mass="59198">MASEYVIEMKGITKTFGSVVANKDVDLTLRQGEILALLGENGSGKTTLMNMLSGIYQPDRGQILMDGIPVAINSPEDSKRLGIGMVHQHFKLVDVFSAADNIWMGKERAGIGLNRARYGEIGEMAKKFGFDIDPRKKVRNMAVSEKQTLEIIKVLYYGAKVIILDEPTAVLTVQEIDKLFAVLRKMKEEGHSIIIITHKLNEVMDISDRVAILRKGEYITTVDTARTNEQELTEWMVGRKIDLNIERPVVEKTRPLLEVRDLTIKNDEGAVAIDKVSFYIRGGEILGVAGIAGCGQKELCEAIAGLRPIQSGLMIHKGDNIVGLPPKAILEKGISMSFIPEDRLGMGLAPSMSITDNMLLKNYGENKGPFVDRKAGRAAAQQVIEQLGVVTPSTETPVRRLSGGNVQKVLLGREIKAGPNVLITAYPVRGLDINSSYAIYHILNQQKQDGVGILFVGEDLDVMLALCDKIMVLCHGKVMGVVHAHKTTKEELGLMMTGALDLTNKYEDKPAGIARDTNITDQELRELEAQEGGGRRKED</sequence>
<dbReference type="InterPro" id="IPR003593">
    <property type="entry name" value="AAA+_ATPase"/>
</dbReference>
<protein>
    <submittedName>
        <fullName evidence="11">ABC transporter ATP-binding protein</fullName>
    </submittedName>
</protein>
<keyword evidence="5" id="KW-0547">Nucleotide-binding</keyword>
<dbReference type="FunFam" id="3.40.50.300:FF:000127">
    <property type="entry name" value="Ribose import ATP-binding protein RbsA"/>
    <property type="match status" value="1"/>
</dbReference>
<evidence type="ECO:0000256" key="5">
    <source>
        <dbReference type="ARBA" id="ARBA00022741"/>
    </source>
</evidence>
<keyword evidence="6 11" id="KW-0067">ATP-binding</keyword>
<evidence type="ECO:0000256" key="4">
    <source>
        <dbReference type="ARBA" id="ARBA00022737"/>
    </source>
</evidence>
<dbReference type="Pfam" id="PF00005">
    <property type="entry name" value="ABC_tran"/>
    <property type="match status" value="2"/>
</dbReference>
<keyword evidence="8" id="KW-0472">Membrane</keyword>
<evidence type="ECO:0000256" key="9">
    <source>
        <dbReference type="SAM" id="MobiDB-lite"/>
    </source>
</evidence>
<comment type="subcellular location">
    <subcellularLocation>
        <location evidence="1">Cell membrane</location>
        <topology evidence="1">Peripheral membrane protein</topology>
    </subcellularLocation>
</comment>
<evidence type="ECO:0000256" key="6">
    <source>
        <dbReference type="ARBA" id="ARBA00022840"/>
    </source>
</evidence>
<dbReference type="InterPro" id="IPR003439">
    <property type="entry name" value="ABC_transporter-like_ATP-bd"/>
</dbReference>
<dbReference type="PROSITE" id="PS50893">
    <property type="entry name" value="ABC_TRANSPORTER_2"/>
    <property type="match status" value="2"/>
</dbReference>
<feature type="domain" description="ABC transporter" evidence="10">
    <location>
        <begin position="7"/>
        <end position="240"/>
    </location>
</feature>
<proteinExistence type="predicted"/>
<dbReference type="AlphaFoldDB" id="A0A8J6M7K8"/>
<organism evidence="11 12">
    <name type="scientific">Flintibacter hominis</name>
    <dbReference type="NCBI Taxonomy" id="2763048"/>
    <lineage>
        <taxon>Bacteria</taxon>
        <taxon>Bacillati</taxon>
        <taxon>Bacillota</taxon>
        <taxon>Clostridia</taxon>
        <taxon>Eubacteriales</taxon>
        <taxon>Flintibacter</taxon>
    </lineage>
</organism>
<dbReference type="RefSeq" id="WP_186853203.1">
    <property type="nucleotide sequence ID" value="NZ_JACOPO010000008.1"/>
</dbReference>
<evidence type="ECO:0000256" key="2">
    <source>
        <dbReference type="ARBA" id="ARBA00022448"/>
    </source>
</evidence>
<feature type="region of interest" description="Disordered" evidence="9">
    <location>
        <begin position="513"/>
        <end position="539"/>
    </location>
</feature>
<dbReference type="SUPFAM" id="SSF52540">
    <property type="entry name" value="P-loop containing nucleoside triphosphate hydrolases"/>
    <property type="match status" value="2"/>
</dbReference>
<accession>A0A8J6M7K8</accession>
<dbReference type="SMART" id="SM00382">
    <property type="entry name" value="AAA"/>
    <property type="match status" value="1"/>
</dbReference>
<evidence type="ECO:0000313" key="12">
    <source>
        <dbReference type="Proteomes" id="UP000628736"/>
    </source>
</evidence>
<keyword evidence="2" id="KW-0813">Transport</keyword>
<dbReference type="CDD" id="cd03216">
    <property type="entry name" value="ABC_Carb_Monos_I"/>
    <property type="match status" value="1"/>
</dbReference>
<evidence type="ECO:0000256" key="1">
    <source>
        <dbReference type="ARBA" id="ARBA00004202"/>
    </source>
</evidence>
<dbReference type="GO" id="GO:0016887">
    <property type="term" value="F:ATP hydrolysis activity"/>
    <property type="evidence" value="ECO:0007669"/>
    <property type="project" value="InterPro"/>
</dbReference>
<keyword evidence="12" id="KW-1185">Reference proteome</keyword>
<name>A0A8J6M7K8_9FIRM</name>
<keyword evidence="7" id="KW-1278">Translocase</keyword>
<dbReference type="PANTHER" id="PTHR43790:SF4">
    <property type="entry name" value="GUANOSINE IMPORT ATP-BINDING PROTEIN NUPO"/>
    <property type="match status" value="1"/>
</dbReference>
<reference evidence="11" key="1">
    <citation type="submission" date="2020-08" db="EMBL/GenBank/DDBJ databases">
        <title>Genome public.</title>
        <authorList>
            <person name="Liu C."/>
            <person name="Sun Q."/>
        </authorList>
    </citation>
    <scope>NUCLEOTIDE SEQUENCE</scope>
    <source>
        <strain evidence="11">NSJ-23</strain>
    </source>
</reference>
<evidence type="ECO:0000259" key="10">
    <source>
        <dbReference type="PROSITE" id="PS50893"/>
    </source>
</evidence>
<keyword evidence="3" id="KW-1003">Cell membrane</keyword>
<dbReference type="GO" id="GO:0005886">
    <property type="term" value="C:plasma membrane"/>
    <property type="evidence" value="ECO:0007669"/>
    <property type="project" value="UniProtKB-SubCell"/>
</dbReference>
<evidence type="ECO:0000313" key="11">
    <source>
        <dbReference type="EMBL" id="MBC5723383.1"/>
    </source>
</evidence>
<evidence type="ECO:0000256" key="3">
    <source>
        <dbReference type="ARBA" id="ARBA00022475"/>
    </source>
</evidence>
<dbReference type="PANTHER" id="PTHR43790">
    <property type="entry name" value="CARBOHYDRATE TRANSPORT ATP-BINDING PROTEIN MG119-RELATED"/>
    <property type="match status" value="1"/>
</dbReference>
<evidence type="ECO:0000256" key="7">
    <source>
        <dbReference type="ARBA" id="ARBA00022967"/>
    </source>
</evidence>